<dbReference type="Pfam" id="PF00881">
    <property type="entry name" value="Nitroreductase"/>
    <property type="match status" value="1"/>
</dbReference>
<evidence type="ECO:0000256" key="4">
    <source>
        <dbReference type="ARBA" id="ARBA00023002"/>
    </source>
</evidence>
<keyword evidence="7" id="KW-1185">Reference proteome</keyword>
<reference evidence="6 7" key="1">
    <citation type="submission" date="2021-07" db="EMBL/GenBank/DDBJ databases">
        <title>Paenibacillus radiodurans sp. nov., isolated from the southeastern edge of Tengger Desert.</title>
        <authorList>
            <person name="Zhang G."/>
        </authorList>
    </citation>
    <scope>NUCLEOTIDE SEQUENCE [LARGE SCALE GENOMIC DNA]</scope>
    <source>
        <strain evidence="6 7">CCM 7311</strain>
    </source>
</reference>
<dbReference type="PANTHER" id="PTHR43425:SF2">
    <property type="entry name" value="OXYGEN-INSENSITIVE NADPH NITROREDUCTASE"/>
    <property type="match status" value="1"/>
</dbReference>
<protein>
    <submittedName>
        <fullName evidence="6">NADPH-dependent oxidoreductase</fullName>
    </submittedName>
</protein>
<evidence type="ECO:0000256" key="2">
    <source>
        <dbReference type="ARBA" id="ARBA00022630"/>
    </source>
</evidence>
<keyword evidence="3" id="KW-0288">FMN</keyword>
<sequence length="192" mass="21165">MNDIIKQLQAHRSIRKFKPDPVTEEQLALILASAQAVSTSSNIQAYSVVGVRREDTKRQFAELAGGQKHIEEAPLFLVWCADLNRIQTAVRLHEGTEDFVPEQNVETFLLATIDATLAAQNATVAAESLGLGMVYIGGIRNNPKRAAELLKLPKLVYPVFGMCVGVPDQEPDTRPRLPKAAIYHEEVYDDAA</sequence>
<proteinExistence type="inferred from homology"/>
<name>A0ABS7CH52_9BACL</name>
<gene>
    <name evidence="6" type="ORF">K0U00_40025</name>
</gene>
<keyword evidence="4" id="KW-0560">Oxidoreductase</keyword>
<organism evidence="6 7">
    <name type="scientific">Paenibacillus sepulcri</name>
    <dbReference type="NCBI Taxonomy" id="359917"/>
    <lineage>
        <taxon>Bacteria</taxon>
        <taxon>Bacillati</taxon>
        <taxon>Bacillota</taxon>
        <taxon>Bacilli</taxon>
        <taxon>Bacillales</taxon>
        <taxon>Paenibacillaceae</taxon>
        <taxon>Paenibacillus</taxon>
    </lineage>
</organism>
<dbReference type="InterPro" id="IPR000415">
    <property type="entry name" value="Nitroreductase-like"/>
</dbReference>
<dbReference type="EMBL" id="JAHZIK010002123">
    <property type="protein sequence ID" value="MBW7460270.1"/>
    <property type="molecule type" value="Genomic_DNA"/>
</dbReference>
<comment type="similarity">
    <text evidence="1">Belongs to the flavin oxidoreductase frp family.</text>
</comment>
<dbReference type="InterPro" id="IPR016446">
    <property type="entry name" value="Flavin_OxRdtase_Frp"/>
</dbReference>
<feature type="non-terminal residue" evidence="6">
    <location>
        <position position="192"/>
    </location>
</feature>
<dbReference type="PANTHER" id="PTHR43425">
    <property type="entry name" value="OXYGEN-INSENSITIVE NADPH NITROREDUCTASE"/>
    <property type="match status" value="1"/>
</dbReference>
<evidence type="ECO:0000256" key="3">
    <source>
        <dbReference type="ARBA" id="ARBA00022643"/>
    </source>
</evidence>
<feature type="domain" description="Nitroreductase" evidence="5">
    <location>
        <begin position="10"/>
        <end position="165"/>
    </location>
</feature>
<keyword evidence="2" id="KW-0285">Flavoprotein</keyword>
<accession>A0ABS7CH52</accession>
<evidence type="ECO:0000313" key="7">
    <source>
        <dbReference type="Proteomes" id="UP001519887"/>
    </source>
</evidence>
<evidence type="ECO:0000259" key="5">
    <source>
        <dbReference type="Pfam" id="PF00881"/>
    </source>
</evidence>
<dbReference type="Proteomes" id="UP001519887">
    <property type="component" value="Unassembled WGS sequence"/>
</dbReference>
<dbReference type="SUPFAM" id="SSF55469">
    <property type="entry name" value="FMN-dependent nitroreductase-like"/>
    <property type="match status" value="1"/>
</dbReference>
<dbReference type="InterPro" id="IPR029479">
    <property type="entry name" value="Nitroreductase"/>
</dbReference>
<dbReference type="Gene3D" id="3.40.109.10">
    <property type="entry name" value="NADH Oxidase"/>
    <property type="match status" value="1"/>
</dbReference>
<evidence type="ECO:0000313" key="6">
    <source>
        <dbReference type="EMBL" id="MBW7460270.1"/>
    </source>
</evidence>
<comment type="caution">
    <text evidence="6">The sequence shown here is derived from an EMBL/GenBank/DDBJ whole genome shotgun (WGS) entry which is preliminary data.</text>
</comment>
<evidence type="ECO:0000256" key="1">
    <source>
        <dbReference type="ARBA" id="ARBA00008366"/>
    </source>
</evidence>
<dbReference type="CDD" id="cd02146">
    <property type="entry name" value="NfsA-like"/>
    <property type="match status" value="1"/>
</dbReference>